<keyword evidence="2" id="KW-1185">Reference proteome</keyword>
<dbReference type="EMBL" id="QPFP01000655">
    <property type="protein sequence ID" value="TEB04040.1"/>
    <property type="molecule type" value="Genomic_DNA"/>
</dbReference>
<comment type="caution">
    <text evidence="1">The sequence shown here is derived from an EMBL/GenBank/DDBJ whole genome shotgun (WGS) entry which is preliminary data.</text>
</comment>
<name>A0A4Y7R603_COPMI</name>
<accession>A0A4Y7R603</accession>
<gene>
    <name evidence="1" type="ORF">FA13DRAFT_1309829</name>
</gene>
<dbReference type="Proteomes" id="UP000298030">
    <property type="component" value="Unassembled WGS sequence"/>
</dbReference>
<proteinExistence type="predicted"/>
<sequence length="108" mass="11985">MFAWSLLNFSLDDSFHETIYDIMIYLTYVSTPNEISSTSVRTREGPHCWNPALPSDREISAGGSNQRLPSTLCESTLGGAHWSLSGNIDLLRLVRSFREASAPSSTFV</sequence>
<protein>
    <submittedName>
        <fullName evidence="1">Uncharacterized protein</fullName>
    </submittedName>
</protein>
<organism evidence="1 2">
    <name type="scientific">Coprinellus micaceus</name>
    <name type="common">Glistening ink-cap mushroom</name>
    <name type="synonym">Coprinus micaceus</name>
    <dbReference type="NCBI Taxonomy" id="71717"/>
    <lineage>
        <taxon>Eukaryota</taxon>
        <taxon>Fungi</taxon>
        <taxon>Dikarya</taxon>
        <taxon>Basidiomycota</taxon>
        <taxon>Agaricomycotina</taxon>
        <taxon>Agaricomycetes</taxon>
        <taxon>Agaricomycetidae</taxon>
        <taxon>Agaricales</taxon>
        <taxon>Agaricineae</taxon>
        <taxon>Psathyrellaceae</taxon>
        <taxon>Coprinellus</taxon>
    </lineage>
</organism>
<evidence type="ECO:0000313" key="1">
    <source>
        <dbReference type="EMBL" id="TEB04040.1"/>
    </source>
</evidence>
<reference evidence="1 2" key="1">
    <citation type="journal article" date="2019" name="Nat. Ecol. Evol.">
        <title>Megaphylogeny resolves global patterns of mushroom evolution.</title>
        <authorList>
            <person name="Varga T."/>
            <person name="Krizsan K."/>
            <person name="Foldi C."/>
            <person name="Dima B."/>
            <person name="Sanchez-Garcia M."/>
            <person name="Sanchez-Ramirez S."/>
            <person name="Szollosi G.J."/>
            <person name="Szarkandi J.G."/>
            <person name="Papp V."/>
            <person name="Albert L."/>
            <person name="Andreopoulos W."/>
            <person name="Angelini C."/>
            <person name="Antonin V."/>
            <person name="Barry K.W."/>
            <person name="Bougher N.L."/>
            <person name="Buchanan P."/>
            <person name="Buyck B."/>
            <person name="Bense V."/>
            <person name="Catcheside P."/>
            <person name="Chovatia M."/>
            <person name="Cooper J."/>
            <person name="Damon W."/>
            <person name="Desjardin D."/>
            <person name="Finy P."/>
            <person name="Geml J."/>
            <person name="Haridas S."/>
            <person name="Hughes K."/>
            <person name="Justo A."/>
            <person name="Karasinski D."/>
            <person name="Kautmanova I."/>
            <person name="Kiss B."/>
            <person name="Kocsube S."/>
            <person name="Kotiranta H."/>
            <person name="LaButti K.M."/>
            <person name="Lechner B.E."/>
            <person name="Liimatainen K."/>
            <person name="Lipzen A."/>
            <person name="Lukacs Z."/>
            <person name="Mihaltcheva S."/>
            <person name="Morgado L.N."/>
            <person name="Niskanen T."/>
            <person name="Noordeloos M.E."/>
            <person name="Ohm R.A."/>
            <person name="Ortiz-Santana B."/>
            <person name="Ovrebo C."/>
            <person name="Racz N."/>
            <person name="Riley R."/>
            <person name="Savchenko A."/>
            <person name="Shiryaev A."/>
            <person name="Soop K."/>
            <person name="Spirin V."/>
            <person name="Szebenyi C."/>
            <person name="Tomsovsky M."/>
            <person name="Tulloss R.E."/>
            <person name="Uehling J."/>
            <person name="Grigoriev I.V."/>
            <person name="Vagvolgyi C."/>
            <person name="Papp T."/>
            <person name="Martin F.M."/>
            <person name="Miettinen O."/>
            <person name="Hibbett D.S."/>
            <person name="Nagy L.G."/>
        </authorList>
    </citation>
    <scope>NUCLEOTIDE SEQUENCE [LARGE SCALE GENOMIC DNA]</scope>
    <source>
        <strain evidence="1 2">FP101781</strain>
    </source>
</reference>
<dbReference type="AlphaFoldDB" id="A0A4Y7R603"/>
<evidence type="ECO:0000313" key="2">
    <source>
        <dbReference type="Proteomes" id="UP000298030"/>
    </source>
</evidence>